<keyword evidence="2" id="KW-1185">Reference proteome</keyword>
<dbReference type="Proteomes" id="UP000466442">
    <property type="component" value="Unassembled WGS sequence"/>
</dbReference>
<reference evidence="1" key="1">
    <citation type="journal article" date="2021" name="Mol. Ecol. Resour.">
        <title>Apolygus lucorum genome provides insights into omnivorousness and mesophyll feeding.</title>
        <authorList>
            <person name="Liu Y."/>
            <person name="Liu H."/>
            <person name="Wang H."/>
            <person name="Huang T."/>
            <person name="Liu B."/>
            <person name="Yang B."/>
            <person name="Yin L."/>
            <person name="Li B."/>
            <person name="Zhang Y."/>
            <person name="Zhang S."/>
            <person name="Jiang F."/>
            <person name="Zhang X."/>
            <person name="Ren Y."/>
            <person name="Wang B."/>
            <person name="Wang S."/>
            <person name="Lu Y."/>
            <person name="Wu K."/>
            <person name="Fan W."/>
            <person name="Wang G."/>
        </authorList>
    </citation>
    <scope>NUCLEOTIDE SEQUENCE</scope>
    <source>
        <strain evidence="1">12Hb</strain>
    </source>
</reference>
<name>A0A6A4JDH3_APOLU</name>
<proteinExistence type="predicted"/>
<dbReference type="AlphaFoldDB" id="A0A6A4JDH3"/>
<organism evidence="1 2">
    <name type="scientific">Apolygus lucorum</name>
    <name type="common">Small green plant bug</name>
    <name type="synonym">Lygocoris lucorum</name>
    <dbReference type="NCBI Taxonomy" id="248454"/>
    <lineage>
        <taxon>Eukaryota</taxon>
        <taxon>Metazoa</taxon>
        <taxon>Ecdysozoa</taxon>
        <taxon>Arthropoda</taxon>
        <taxon>Hexapoda</taxon>
        <taxon>Insecta</taxon>
        <taxon>Pterygota</taxon>
        <taxon>Neoptera</taxon>
        <taxon>Paraneoptera</taxon>
        <taxon>Hemiptera</taxon>
        <taxon>Heteroptera</taxon>
        <taxon>Panheteroptera</taxon>
        <taxon>Cimicomorpha</taxon>
        <taxon>Miridae</taxon>
        <taxon>Mirini</taxon>
        <taxon>Apolygus</taxon>
    </lineage>
</organism>
<evidence type="ECO:0000313" key="2">
    <source>
        <dbReference type="Proteomes" id="UP000466442"/>
    </source>
</evidence>
<comment type="caution">
    <text evidence="1">The sequence shown here is derived from an EMBL/GenBank/DDBJ whole genome shotgun (WGS) entry which is preliminary data.</text>
</comment>
<gene>
    <name evidence="1" type="ORF">GE061_002955</name>
</gene>
<accession>A0A6A4JDH3</accession>
<dbReference type="EMBL" id="WIXP02000011">
    <property type="protein sequence ID" value="KAF6202557.1"/>
    <property type="molecule type" value="Genomic_DNA"/>
</dbReference>
<sequence>MLMRVRIMSLFILTFWIVAHPQKIPSLGIRSRNSQDQVEELSKLGNTMKTKYGEYLMDDEPFLNYFNKDNGVGSNKSLTMLISQLADHAQCMSEVPQATRMVNGSARYNHQGRLIPAPRGSVTSSSSDDERREY</sequence>
<evidence type="ECO:0000313" key="1">
    <source>
        <dbReference type="EMBL" id="KAF6202557.1"/>
    </source>
</evidence>
<protein>
    <submittedName>
        <fullName evidence="1">Uncharacterized protein</fullName>
    </submittedName>
</protein>